<organism evidence="1 2">
    <name type="scientific">Lacticaseibacillus rhamnosus</name>
    <name type="common">Lactobacillus rhamnosus</name>
    <dbReference type="NCBI Taxonomy" id="47715"/>
    <lineage>
        <taxon>Bacteria</taxon>
        <taxon>Bacillati</taxon>
        <taxon>Bacillota</taxon>
        <taxon>Bacilli</taxon>
        <taxon>Lactobacillales</taxon>
        <taxon>Lactobacillaceae</taxon>
        <taxon>Lacticaseibacillus</taxon>
    </lineage>
</organism>
<reference evidence="1 2" key="1">
    <citation type="submission" date="2019-04" db="EMBL/GenBank/DDBJ databases">
        <title>Genome Announcement to Ensure Probiotic Safety of Lactobacillus rhamnosus UBLR-58.</title>
        <authorList>
            <person name="Sulthana A."/>
            <person name="Lakshmi S.G."/>
            <person name="Madempudi R.S."/>
        </authorList>
    </citation>
    <scope>NUCLEOTIDE SEQUENCE [LARGE SCALE GENOMIC DNA]</scope>
    <source>
        <strain evidence="1 2">UBLR-58</strain>
    </source>
</reference>
<sequence length="60" mass="6610">MRPLFSKIVETASHKLRPSVATFLLLPAVLAISQTHADVVGGNLLNSALFQRRVYYSLTP</sequence>
<comment type="caution">
    <text evidence="1">The sequence shown here is derived from an EMBL/GenBank/DDBJ whole genome shotgun (WGS) entry which is preliminary data.</text>
</comment>
<protein>
    <submittedName>
        <fullName evidence="1">Uncharacterized protein</fullName>
    </submittedName>
</protein>
<proteinExistence type="predicted"/>
<dbReference type="Proteomes" id="UP000307517">
    <property type="component" value="Unassembled WGS sequence"/>
</dbReference>
<dbReference type="AlphaFoldDB" id="A0AB74I8K5"/>
<dbReference type="EMBL" id="SSHM01000001">
    <property type="protein sequence ID" value="THC79004.1"/>
    <property type="molecule type" value="Genomic_DNA"/>
</dbReference>
<gene>
    <name evidence="1" type="ORF">E6L36_00380</name>
</gene>
<name>A0AB74I8K5_LACRH</name>
<evidence type="ECO:0000313" key="2">
    <source>
        <dbReference type="Proteomes" id="UP000307517"/>
    </source>
</evidence>
<evidence type="ECO:0000313" key="1">
    <source>
        <dbReference type="EMBL" id="THC79004.1"/>
    </source>
</evidence>
<accession>A0AB74I8K5</accession>